<dbReference type="InterPro" id="IPR013986">
    <property type="entry name" value="DExx_box_DNA_helicase_dom_sf"/>
</dbReference>
<dbReference type="RefSeq" id="WP_184307115.1">
    <property type="nucleotide sequence ID" value="NZ_JACHEN010000001.1"/>
</dbReference>
<protein>
    <recommendedName>
        <fullName evidence="5">UvrD-like helicase ATP-binding domain-containing protein</fullName>
    </recommendedName>
</protein>
<keyword evidence="4" id="KW-0067">ATP-binding</keyword>
<dbReference type="SUPFAM" id="SSF52540">
    <property type="entry name" value="P-loop containing nucleoside triphosphate hydrolases"/>
    <property type="match status" value="1"/>
</dbReference>
<keyword evidence="7" id="KW-1185">Reference proteome</keyword>
<dbReference type="Gene3D" id="1.10.10.160">
    <property type="match status" value="1"/>
</dbReference>
<dbReference type="EMBL" id="JACHEN010000001">
    <property type="protein sequence ID" value="MBB6214048.1"/>
    <property type="molecule type" value="Genomic_DNA"/>
</dbReference>
<evidence type="ECO:0000259" key="5">
    <source>
        <dbReference type="Pfam" id="PF00580"/>
    </source>
</evidence>
<accession>A0A841KPM9</accession>
<evidence type="ECO:0000256" key="3">
    <source>
        <dbReference type="ARBA" id="ARBA00022806"/>
    </source>
</evidence>
<name>A0A841KPM9_9FIRM</name>
<evidence type="ECO:0000313" key="7">
    <source>
        <dbReference type="Proteomes" id="UP000579281"/>
    </source>
</evidence>
<dbReference type="Proteomes" id="UP000579281">
    <property type="component" value="Unassembled WGS sequence"/>
</dbReference>
<keyword evidence="2" id="KW-0378">Hydrolase</keyword>
<feature type="domain" description="UvrD-like helicase ATP-binding" evidence="5">
    <location>
        <begin position="14"/>
        <end position="244"/>
    </location>
</feature>
<evidence type="ECO:0000256" key="2">
    <source>
        <dbReference type="ARBA" id="ARBA00022801"/>
    </source>
</evidence>
<evidence type="ECO:0000256" key="4">
    <source>
        <dbReference type="ARBA" id="ARBA00022840"/>
    </source>
</evidence>
<comment type="caution">
    <text evidence="6">The sequence shown here is derived from an EMBL/GenBank/DDBJ whole genome shotgun (WGS) entry which is preliminary data.</text>
</comment>
<keyword evidence="1" id="KW-0547">Nucleotide-binding</keyword>
<reference evidence="6 7" key="1">
    <citation type="submission" date="2020-08" db="EMBL/GenBank/DDBJ databases">
        <title>Genomic Encyclopedia of Type Strains, Phase IV (KMG-IV): sequencing the most valuable type-strain genomes for metagenomic binning, comparative biology and taxonomic classification.</title>
        <authorList>
            <person name="Goeker M."/>
        </authorList>
    </citation>
    <scope>NUCLEOTIDE SEQUENCE [LARGE SCALE GENOMIC DNA]</scope>
    <source>
        <strain evidence="6 7">DSM 103526</strain>
    </source>
</reference>
<evidence type="ECO:0000256" key="1">
    <source>
        <dbReference type="ARBA" id="ARBA00022741"/>
    </source>
</evidence>
<sequence length="675" mass="78266">MRARRITLYRGMTGSGKTTMLMNQYRSWIEEGISTHQILVLLRNRRQSQLWKESICPSYSAKLKLFSYFGFAQEELKKYWPLIQQEIPWMESHRLEPVFMTIETSQSLMGRIVDEHRRRGRLLDVRAAQDRIAMELIHNLSKAAMGNVDLERIGEVLFSTQASQEKINPLVYGEMQAICNQYMEETFKKGVLDYGMTVYIYDRYLRGIEQYREILQRQNPYLIIDDLEEAVPAEVRFIHDLLDGTKGSVLSYNTDGEVTRALGACPELIEETIFPLCEQVELKICHTSEGNLHRLGYQLKNHILFHEKSVNMDIPNLEWIENDLRSEMLNSMGEKILSLLKSGVAPGEIAVICPTMDSVTAYTLRHQLEKAGYDLVSVARNKRAMDQVYIKALVTMASLAHPQWDCYTNPEDVAVTLSVLLDLDLIRSQLLTKEIMKNRPYQLPMVENIDETVARRIGQAALKRYELLRSWVMNYINGGIQDIEYFFQKFFGEVLIFLPHTEKQGSLCKQLIDSAGNFRMVMASLGDKDIEINRWFIDAIKKGMKSAETLEEIDHKRHSEQVILVTPYTYLSFGYQKKIQIWSDVLSEEWASSDVKELTNPHVFSPKWDRDQPWNDDVDQYHRKRKLGITVNRLMNRCGARIIVAQSLYSKHGYEQEGILGVELWEICGRKILKS</sequence>
<dbReference type="InterPro" id="IPR027417">
    <property type="entry name" value="P-loop_NTPase"/>
</dbReference>
<keyword evidence="3" id="KW-0347">Helicase</keyword>
<dbReference type="GO" id="GO:0016787">
    <property type="term" value="F:hydrolase activity"/>
    <property type="evidence" value="ECO:0007669"/>
    <property type="project" value="UniProtKB-KW"/>
</dbReference>
<dbReference type="AlphaFoldDB" id="A0A841KPM9"/>
<dbReference type="Gene3D" id="3.40.50.300">
    <property type="entry name" value="P-loop containing nucleotide triphosphate hydrolases"/>
    <property type="match status" value="1"/>
</dbReference>
<dbReference type="GO" id="GO:0005524">
    <property type="term" value="F:ATP binding"/>
    <property type="evidence" value="ECO:0007669"/>
    <property type="project" value="UniProtKB-KW"/>
</dbReference>
<proteinExistence type="predicted"/>
<dbReference type="Pfam" id="PF00580">
    <property type="entry name" value="UvrD-helicase"/>
    <property type="match status" value="1"/>
</dbReference>
<organism evidence="6 7">
    <name type="scientific">Anaerosolibacter carboniphilus</name>
    <dbReference type="NCBI Taxonomy" id="1417629"/>
    <lineage>
        <taxon>Bacteria</taxon>
        <taxon>Bacillati</taxon>
        <taxon>Bacillota</taxon>
        <taxon>Clostridia</taxon>
        <taxon>Peptostreptococcales</taxon>
        <taxon>Thermotaleaceae</taxon>
        <taxon>Anaerosolibacter</taxon>
    </lineage>
</organism>
<dbReference type="GO" id="GO:0004386">
    <property type="term" value="F:helicase activity"/>
    <property type="evidence" value="ECO:0007669"/>
    <property type="project" value="UniProtKB-KW"/>
</dbReference>
<dbReference type="InterPro" id="IPR014016">
    <property type="entry name" value="UvrD-like_ATP-bd"/>
</dbReference>
<gene>
    <name evidence="6" type="ORF">HNQ80_000117</name>
</gene>
<evidence type="ECO:0000313" key="6">
    <source>
        <dbReference type="EMBL" id="MBB6214048.1"/>
    </source>
</evidence>